<dbReference type="InterPro" id="IPR027417">
    <property type="entry name" value="P-loop_NTPase"/>
</dbReference>
<evidence type="ECO:0000256" key="5">
    <source>
        <dbReference type="ARBA" id="ARBA00022741"/>
    </source>
</evidence>
<dbReference type="GO" id="GO:0005886">
    <property type="term" value="C:plasma membrane"/>
    <property type="evidence" value="ECO:0007669"/>
    <property type="project" value="UniProtKB-SubCell"/>
</dbReference>
<keyword evidence="7" id="KW-0472">Membrane</keyword>
<dbReference type="SMART" id="SM00382">
    <property type="entry name" value="AAA"/>
    <property type="match status" value="1"/>
</dbReference>
<sequence length="228" mass="25002">MSAFLRLEALELIERNHHIVRGITLNFAAPRTLIIGPNGAGKSTLLRLIHGLLKPSGGTVQWPQPLRQAMVFQRPVMLRTTVFKNVLYGLKLAGIKSGERERRANDALERVGLAHLGTRPARVLSGGEQQRVALARVWALNPEVLLLDEPTASLDPASSREVERIIGEFASAGTRLLMTTHNLGQTRRLADEILYLDDGRVLEQASATDFFNGPRSASAGAFIRGEMP</sequence>
<comment type="subcellular location">
    <subcellularLocation>
        <location evidence="1">Cell membrane</location>
        <topology evidence="1">Peripheral membrane protein</topology>
    </subcellularLocation>
</comment>
<dbReference type="Gene3D" id="3.40.50.300">
    <property type="entry name" value="P-loop containing nucleotide triphosphate hydrolases"/>
    <property type="match status" value="1"/>
</dbReference>
<proteinExistence type="inferred from homology"/>
<dbReference type="InterPro" id="IPR003439">
    <property type="entry name" value="ABC_transporter-like_ATP-bd"/>
</dbReference>
<evidence type="ECO:0000313" key="9">
    <source>
        <dbReference type="EMBL" id="CAG4882757.1"/>
    </source>
</evidence>
<keyword evidence="6 9" id="KW-0067">ATP-binding</keyword>
<dbReference type="AlphaFoldDB" id="A0A916N1J9"/>
<dbReference type="PROSITE" id="PS00211">
    <property type="entry name" value="ABC_TRANSPORTER_1"/>
    <property type="match status" value="1"/>
</dbReference>
<keyword evidence="4" id="KW-1003">Cell membrane</keyword>
<dbReference type="InterPro" id="IPR003593">
    <property type="entry name" value="AAA+_ATPase"/>
</dbReference>
<comment type="caution">
    <text evidence="9">The sequence shown here is derived from an EMBL/GenBank/DDBJ whole genome shotgun (WGS) entry which is preliminary data.</text>
</comment>
<name>A0A916N1J9_9PROT</name>
<dbReference type="GO" id="GO:0016887">
    <property type="term" value="F:ATP hydrolysis activity"/>
    <property type="evidence" value="ECO:0007669"/>
    <property type="project" value="InterPro"/>
</dbReference>
<evidence type="ECO:0000256" key="3">
    <source>
        <dbReference type="ARBA" id="ARBA00022448"/>
    </source>
</evidence>
<dbReference type="SUPFAM" id="SSF52540">
    <property type="entry name" value="P-loop containing nucleoside triphosphate hydrolases"/>
    <property type="match status" value="1"/>
</dbReference>
<evidence type="ECO:0000256" key="7">
    <source>
        <dbReference type="ARBA" id="ARBA00023136"/>
    </source>
</evidence>
<dbReference type="InterPro" id="IPR017871">
    <property type="entry name" value="ABC_transporter-like_CS"/>
</dbReference>
<dbReference type="InterPro" id="IPR050086">
    <property type="entry name" value="MetN_ABC_transporter-like"/>
</dbReference>
<reference evidence="9" key="1">
    <citation type="submission" date="2021-04" db="EMBL/GenBank/DDBJ databases">
        <authorList>
            <person name="Hornung B."/>
        </authorList>
    </citation>
    <scope>NUCLEOTIDE SEQUENCE</scope>
    <source>
        <strain evidence="9">G5G6</strain>
    </source>
</reference>
<evidence type="ECO:0000259" key="8">
    <source>
        <dbReference type="PROSITE" id="PS50893"/>
    </source>
</evidence>
<evidence type="ECO:0000256" key="4">
    <source>
        <dbReference type="ARBA" id="ARBA00022475"/>
    </source>
</evidence>
<protein>
    <submittedName>
        <fullName evidence="9">ABC-type tungstate transport system, ATP-binding protein</fullName>
    </submittedName>
</protein>
<evidence type="ECO:0000256" key="6">
    <source>
        <dbReference type="ARBA" id="ARBA00022840"/>
    </source>
</evidence>
<organism evidence="9 10">
    <name type="scientific">Georgfuchsia toluolica</name>
    <dbReference type="NCBI Taxonomy" id="424218"/>
    <lineage>
        <taxon>Bacteria</taxon>
        <taxon>Pseudomonadati</taxon>
        <taxon>Pseudomonadota</taxon>
        <taxon>Betaproteobacteria</taxon>
        <taxon>Nitrosomonadales</taxon>
        <taxon>Sterolibacteriaceae</taxon>
        <taxon>Georgfuchsia</taxon>
    </lineage>
</organism>
<dbReference type="RefSeq" id="WP_220634800.1">
    <property type="nucleotide sequence ID" value="NZ_CAJQUM010000001.1"/>
</dbReference>
<dbReference type="GO" id="GO:0005524">
    <property type="term" value="F:ATP binding"/>
    <property type="evidence" value="ECO:0007669"/>
    <property type="project" value="UniProtKB-KW"/>
</dbReference>
<dbReference type="EMBL" id="CAJQUM010000001">
    <property type="protein sequence ID" value="CAG4882757.1"/>
    <property type="molecule type" value="Genomic_DNA"/>
</dbReference>
<keyword evidence="10" id="KW-1185">Reference proteome</keyword>
<evidence type="ECO:0000256" key="1">
    <source>
        <dbReference type="ARBA" id="ARBA00004202"/>
    </source>
</evidence>
<evidence type="ECO:0000313" key="10">
    <source>
        <dbReference type="Proteomes" id="UP000742786"/>
    </source>
</evidence>
<gene>
    <name evidence="9" type="ORF">GTOL_10639</name>
</gene>
<dbReference type="PANTHER" id="PTHR43166:SF9">
    <property type="entry name" value="GLUTAMATE_ASPARTATE IMPORT ATP-BINDING PROTEIN GLTL"/>
    <property type="match status" value="1"/>
</dbReference>
<accession>A0A916N1J9</accession>
<dbReference type="PROSITE" id="PS50893">
    <property type="entry name" value="ABC_TRANSPORTER_2"/>
    <property type="match status" value="1"/>
</dbReference>
<dbReference type="Pfam" id="PF00005">
    <property type="entry name" value="ABC_tran"/>
    <property type="match status" value="1"/>
</dbReference>
<dbReference type="Proteomes" id="UP000742786">
    <property type="component" value="Unassembled WGS sequence"/>
</dbReference>
<feature type="domain" description="ABC transporter" evidence="8">
    <location>
        <begin position="5"/>
        <end position="223"/>
    </location>
</feature>
<keyword evidence="3" id="KW-0813">Transport</keyword>
<keyword evidence="5" id="KW-0547">Nucleotide-binding</keyword>
<comment type="similarity">
    <text evidence="2">Belongs to the ABC transporter superfamily.</text>
</comment>
<evidence type="ECO:0000256" key="2">
    <source>
        <dbReference type="ARBA" id="ARBA00005417"/>
    </source>
</evidence>
<dbReference type="PANTHER" id="PTHR43166">
    <property type="entry name" value="AMINO ACID IMPORT ATP-BINDING PROTEIN"/>
    <property type="match status" value="1"/>
</dbReference>